<dbReference type="Pfam" id="PF14657">
    <property type="entry name" value="Arm-DNA-bind_4"/>
    <property type="match status" value="1"/>
</dbReference>
<accession>A0A9Q3VAH4</accession>
<dbReference type="InterPro" id="IPR011010">
    <property type="entry name" value="DNA_brk_join_enz"/>
</dbReference>
<comment type="similarity">
    <text evidence="2">Belongs to the 'phage' integrase family.</text>
</comment>
<evidence type="ECO:0000313" key="10">
    <source>
        <dbReference type="Proteomes" id="UP000813637"/>
    </source>
</evidence>
<evidence type="ECO:0000259" key="8">
    <source>
        <dbReference type="PROSITE" id="PS51900"/>
    </source>
</evidence>
<sequence length="381" mass="44971">MKGGVRKRGDTWYYYFDLGKIDGKRKKIERKGGRTKKAALEALNEAMIKYKHGFVEPKKMSINEYLTDWLENYIKENRKINTYNRYNQIFKNNIKPYISTVLLEDLKPIHIDNLLLQEKKKGLSGSTLQTIYGVLNSSFNRAVKLQIMYENPCKFIDRPKRDRFIANILSVDEINKIFNLLNTDIYHDYIMFLALKIILELGLRRGELGGLEWKDIDFKNKCINIKNNLIYTDNDVRISTPKTEDSERVLTISDNLITLLKLHKKIQNSNKLKYGEFYEENFFNSRKYNFIMTWENGKFVHPNYYTKNFKKIINKLDLKKNIRFHDLRHTNATLLLQQGIDFKVIQIRLGHSDINTTLNIYSHVTLDMQKSATDKITALLN</sequence>
<comment type="caution">
    <text evidence="9">The sequence shown here is derived from an EMBL/GenBank/DDBJ whole genome shotgun (WGS) entry which is preliminary data.</text>
</comment>
<dbReference type="Proteomes" id="UP000813637">
    <property type="component" value="Unassembled WGS sequence"/>
</dbReference>
<evidence type="ECO:0000313" key="9">
    <source>
        <dbReference type="EMBL" id="MCD3196111.1"/>
    </source>
</evidence>
<dbReference type="GO" id="GO:0015074">
    <property type="term" value="P:DNA integration"/>
    <property type="evidence" value="ECO:0007669"/>
    <property type="project" value="UniProtKB-KW"/>
</dbReference>
<evidence type="ECO:0000256" key="3">
    <source>
        <dbReference type="ARBA" id="ARBA00022908"/>
    </source>
</evidence>
<dbReference type="InterPro" id="IPR002104">
    <property type="entry name" value="Integrase_catalytic"/>
</dbReference>
<dbReference type="Gene3D" id="1.10.150.130">
    <property type="match status" value="1"/>
</dbReference>
<proteinExistence type="inferred from homology"/>
<dbReference type="CDD" id="cd01189">
    <property type="entry name" value="INT_ICEBs1_C_like"/>
    <property type="match status" value="1"/>
</dbReference>
<evidence type="ECO:0000256" key="6">
    <source>
        <dbReference type="PROSITE-ProRule" id="PRU01248"/>
    </source>
</evidence>
<dbReference type="InterPro" id="IPR044068">
    <property type="entry name" value="CB"/>
</dbReference>
<dbReference type="InterPro" id="IPR010998">
    <property type="entry name" value="Integrase_recombinase_N"/>
</dbReference>
<organism evidence="9 10">
    <name type="scientific">Clostridium botulinum C</name>
    <dbReference type="NCBI Taxonomy" id="36828"/>
    <lineage>
        <taxon>Bacteria</taxon>
        <taxon>Bacillati</taxon>
        <taxon>Bacillota</taxon>
        <taxon>Clostridia</taxon>
        <taxon>Eubacteriales</taxon>
        <taxon>Clostridiaceae</taxon>
        <taxon>Clostridium</taxon>
    </lineage>
</organism>
<keyword evidence="5" id="KW-0233">DNA recombination</keyword>
<dbReference type="InterPro" id="IPR050090">
    <property type="entry name" value="Tyrosine_recombinase_XerCD"/>
</dbReference>
<gene>
    <name evidence="9" type="ORF">G8S53_12660</name>
</gene>
<dbReference type="GO" id="GO:0006310">
    <property type="term" value="P:DNA recombination"/>
    <property type="evidence" value="ECO:0007669"/>
    <property type="project" value="UniProtKB-KW"/>
</dbReference>
<dbReference type="SUPFAM" id="SSF56349">
    <property type="entry name" value="DNA breaking-rejoining enzymes"/>
    <property type="match status" value="1"/>
</dbReference>
<keyword evidence="3" id="KW-0229">DNA integration</keyword>
<dbReference type="PANTHER" id="PTHR30349">
    <property type="entry name" value="PHAGE INTEGRASE-RELATED"/>
    <property type="match status" value="1"/>
</dbReference>
<dbReference type="InterPro" id="IPR004107">
    <property type="entry name" value="Integrase_SAM-like_N"/>
</dbReference>
<protein>
    <submittedName>
        <fullName evidence="9">Site-specific integrase</fullName>
    </submittedName>
</protein>
<dbReference type="PANTHER" id="PTHR30349:SF91">
    <property type="entry name" value="INTA PROTEIN"/>
    <property type="match status" value="1"/>
</dbReference>
<dbReference type="Gene3D" id="1.10.443.10">
    <property type="entry name" value="Intergrase catalytic core"/>
    <property type="match status" value="1"/>
</dbReference>
<dbReference type="GO" id="GO:0003677">
    <property type="term" value="F:DNA binding"/>
    <property type="evidence" value="ECO:0007669"/>
    <property type="project" value="UniProtKB-UniRule"/>
</dbReference>
<evidence type="ECO:0000256" key="4">
    <source>
        <dbReference type="ARBA" id="ARBA00023125"/>
    </source>
</evidence>
<dbReference type="InterPro" id="IPR013762">
    <property type="entry name" value="Integrase-like_cat_sf"/>
</dbReference>
<dbReference type="AlphaFoldDB" id="A0A9Q3VAH4"/>
<feature type="domain" description="Tyr recombinase" evidence="7">
    <location>
        <begin position="164"/>
        <end position="374"/>
    </location>
</feature>
<keyword evidence="4 6" id="KW-0238">DNA-binding</keyword>
<evidence type="ECO:0000256" key="5">
    <source>
        <dbReference type="ARBA" id="ARBA00023172"/>
    </source>
</evidence>
<dbReference type="PROSITE" id="PS51898">
    <property type="entry name" value="TYR_RECOMBINASE"/>
    <property type="match status" value="1"/>
</dbReference>
<reference evidence="9" key="1">
    <citation type="submission" date="2020-02" db="EMBL/GenBank/DDBJ databases">
        <authorList>
            <person name="Fillo S."/>
            <person name="Giordani F."/>
            <person name="Tonon E."/>
            <person name="Drigo I."/>
            <person name="Anselmo A."/>
            <person name="Fortunato A."/>
            <person name="Bano L."/>
            <person name="Lista F."/>
        </authorList>
    </citation>
    <scope>NUCLEOTIDE SEQUENCE</scope>
    <source>
        <strain evidence="9">IZSVe-TV_9877_3_12</strain>
    </source>
</reference>
<reference evidence="9" key="2">
    <citation type="journal article" date="2021" name="Microorganisms">
        <title>Extensive Genome Exploration of Clostridium botulinum Group III Field Strains.</title>
        <authorList>
            <person name="Fillo S."/>
            <person name="Giordani F."/>
            <person name="Tonon E."/>
            <person name="Drigo I."/>
            <person name="Anselmo A."/>
            <person name="Fortunato A."/>
            <person name="Lista F."/>
            <person name="Bano L."/>
        </authorList>
    </citation>
    <scope>NUCLEOTIDE SEQUENCE</scope>
    <source>
        <strain evidence="9">IZSVe-TV_9877_3_12</strain>
    </source>
</reference>
<dbReference type="Pfam" id="PF14659">
    <property type="entry name" value="Phage_int_SAM_3"/>
    <property type="match status" value="1"/>
</dbReference>
<dbReference type="PROSITE" id="PS51900">
    <property type="entry name" value="CB"/>
    <property type="match status" value="1"/>
</dbReference>
<dbReference type="EMBL" id="JAAMYB010000025">
    <property type="protein sequence ID" value="MCD3196111.1"/>
    <property type="molecule type" value="Genomic_DNA"/>
</dbReference>
<name>A0A9Q3VAH4_CLOBO</name>
<evidence type="ECO:0000259" key="7">
    <source>
        <dbReference type="PROSITE" id="PS51898"/>
    </source>
</evidence>
<evidence type="ECO:0000256" key="2">
    <source>
        <dbReference type="ARBA" id="ARBA00008857"/>
    </source>
</evidence>
<feature type="domain" description="Core-binding (CB)" evidence="8">
    <location>
        <begin position="64"/>
        <end position="143"/>
    </location>
</feature>
<dbReference type="InterPro" id="IPR028259">
    <property type="entry name" value="AP2-like_int_N"/>
</dbReference>
<evidence type="ECO:0000256" key="1">
    <source>
        <dbReference type="ARBA" id="ARBA00003283"/>
    </source>
</evidence>
<dbReference type="Pfam" id="PF00589">
    <property type="entry name" value="Phage_integrase"/>
    <property type="match status" value="1"/>
</dbReference>
<comment type="function">
    <text evidence="1">Site-specific tyrosine recombinase, which acts by catalyzing the cutting and rejoining of the recombining DNA molecules.</text>
</comment>
<dbReference type="RefSeq" id="WP_198091309.1">
    <property type="nucleotide sequence ID" value="NZ_JAAMYB010000025.1"/>
</dbReference>